<keyword evidence="3" id="KW-1185">Reference proteome</keyword>
<evidence type="ECO:0000256" key="1">
    <source>
        <dbReference type="SAM" id="MobiDB-lite"/>
    </source>
</evidence>
<evidence type="ECO:0000313" key="4">
    <source>
        <dbReference type="WBParaSite" id="GPUH_0000279101-mRNA-1"/>
    </source>
</evidence>
<reference evidence="4" key="1">
    <citation type="submission" date="2016-06" db="UniProtKB">
        <authorList>
            <consortium name="WormBaseParasite"/>
        </authorList>
    </citation>
    <scope>IDENTIFICATION</scope>
</reference>
<accession>A0A183D245</accession>
<feature type="region of interest" description="Disordered" evidence="1">
    <location>
        <begin position="80"/>
        <end position="99"/>
    </location>
</feature>
<dbReference type="AlphaFoldDB" id="A0A183D245"/>
<dbReference type="WBParaSite" id="GPUH_0000279101-mRNA-1">
    <property type="protein sequence ID" value="GPUH_0000279101-mRNA-1"/>
    <property type="gene ID" value="GPUH_0000279101"/>
</dbReference>
<dbReference type="EMBL" id="UYRT01004406">
    <property type="protein sequence ID" value="VDK36404.1"/>
    <property type="molecule type" value="Genomic_DNA"/>
</dbReference>
<dbReference type="Proteomes" id="UP000271098">
    <property type="component" value="Unassembled WGS sequence"/>
</dbReference>
<sequence length="113" mass="12701">MILLHSGFCSDTVKEKALLILGSEQRTSLELHDLPAFSKHRKPLTVGQRQLKLEETLALPLNLEEPLTAAELCAPFEPGRPRTVSFTTPAGHRRDSSDDDDFVDRITARHHYV</sequence>
<protein>
    <submittedName>
        <fullName evidence="2 4">Uncharacterized protein</fullName>
    </submittedName>
</protein>
<gene>
    <name evidence="2" type="ORF">GPUH_LOCUS2786</name>
</gene>
<organism evidence="4">
    <name type="scientific">Gongylonema pulchrum</name>
    <dbReference type="NCBI Taxonomy" id="637853"/>
    <lineage>
        <taxon>Eukaryota</taxon>
        <taxon>Metazoa</taxon>
        <taxon>Ecdysozoa</taxon>
        <taxon>Nematoda</taxon>
        <taxon>Chromadorea</taxon>
        <taxon>Rhabditida</taxon>
        <taxon>Spirurina</taxon>
        <taxon>Spiruromorpha</taxon>
        <taxon>Spiruroidea</taxon>
        <taxon>Gongylonematidae</taxon>
        <taxon>Gongylonema</taxon>
    </lineage>
</organism>
<evidence type="ECO:0000313" key="3">
    <source>
        <dbReference type="Proteomes" id="UP000271098"/>
    </source>
</evidence>
<proteinExistence type="predicted"/>
<reference evidence="2 3" key="2">
    <citation type="submission" date="2018-11" db="EMBL/GenBank/DDBJ databases">
        <authorList>
            <consortium name="Pathogen Informatics"/>
        </authorList>
    </citation>
    <scope>NUCLEOTIDE SEQUENCE [LARGE SCALE GENOMIC DNA]</scope>
</reference>
<name>A0A183D245_9BILA</name>
<evidence type="ECO:0000313" key="2">
    <source>
        <dbReference type="EMBL" id="VDK36404.1"/>
    </source>
</evidence>